<comment type="subcellular location">
    <subcellularLocation>
        <location evidence="1">Membrane</location>
    </subcellularLocation>
</comment>
<dbReference type="Pfam" id="PF05433">
    <property type="entry name" value="Rick_17kDa_Anti"/>
    <property type="match status" value="1"/>
</dbReference>
<keyword evidence="2" id="KW-0472">Membrane</keyword>
<feature type="domain" description="Glycine zipper 2TM" evidence="4">
    <location>
        <begin position="68"/>
        <end position="108"/>
    </location>
</feature>
<dbReference type="InterPro" id="IPR051407">
    <property type="entry name" value="Bact_OM_lipoprot/Surf_antigen"/>
</dbReference>
<keyword evidence="3" id="KW-0732">Signal</keyword>
<accession>A0ABX1QAD9</accession>
<name>A0ABX1QAD9_9RHOO</name>
<organism evidence="5 6">
    <name type="scientific">Aromatoleum diolicum</name>
    <dbReference type="NCBI Taxonomy" id="75796"/>
    <lineage>
        <taxon>Bacteria</taxon>
        <taxon>Pseudomonadati</taxon>
        <taxon>Pseudomonadota</taxon>
        <taxon>Betaproteobacteria</taxon>
        <taxon>Rhodocyclales</taxon>
        <taxon>Rhodocyclaceae</taxon>
        <taxon>Aromatoleum</taxon>
    </lineage>
</organism>
<protein>
    <submittedName>
        <fullName evidence="5">Glycine zipper 2TM domain-containing protein</fullName>
    </submittedName>
</protein>
<feature type="chain" id="PRO_5046796709" evidence="3">
    <location>
        <begin position="24"/>
        <end position="158"/>
    </location>
</feature>
<dbReference type="PROSITE" id="PS51257">
    <property type="entry name" value="PROKAR_LIPOPROTEIN"/>
    <property type="match status" value="1"/>
</dbReference>
<comment type="caution">
    <text evidence="5">The sequence shown here is derived from an EMBL/GenBank/DDBJ whole genome shotgun (WGS) entry which is preliminary data.</text>
</comment>
<dbReference type="InterPro" id="IPR008816">
    <property type="entry name" value="Gly_zipper_2TM_dom"/>
</dbReference>
<reference evidence="5 6" key="1">
    <citation type="submission" date="2019-12" db="EMBL/GenBank/DDBJ databases">
        <title>Comparative genomics gives insights into the taxonomy of the Azoarcus-Aromatoleum group and reveals separate origins of nif in the plant-associated Azoarcus and non-plant-associated Aromatoleum sub-groups.</title>
        <authorList>
            <person name="Lafos M."/>
            <person name="Maluk M."/>
            <person name="Batista M."/>
            <person name="Junghare M."/>
            <person name="Carmona M."/>
            <person name="Faoro H."/>
            <person name="Cruz L.M."/>
            <person name="Battistoni F."/>
            <person name="De Souza E."/>
            <person name="Pedrosa F."/>
            <person name="Chen W.-M."/>
            <person name="Poole P.S."/>
            <person name="Dixon R.A."/>
            <person name="James E.K."/>
        </authorList>
    </citation>
    <scope>NUCLEOTIDE SEQUENCE [LARGE SCALE GENOMIC DNA]</scope>
    <source>
        <strain evidence="5 6">22Lin</strain>
    </source>
</reference>
<keyword evidence="6" id="KW-1185">Reference proteome</keyword>
<evidence type="ECO:0000313" key="6">
    <source>
        <dbReference type="Proteomes" id="UP000648984"/>
    </source>
</evidence>
<feature type="signal peptide" evidence="3">
    <location>
        <begin position="1"/>
        <end position="23"/>
    </location>
</feature>
<evidence type="ECO:0000259" key="4">
    <source>
        <dbReference type="Pfam" id="PF05433"/>
    </source>
</evidence>
<sequence>MKAMNEFGSVLGIVAALTLGACATPSTSPYGPSSGVSNPENVYSGYGVVSSIELMEQDNTGRAGGIGLGTIAGAVVGGVVGNQVGSGSGNTAATVIGAAGGAYIGHELENRQQAPRDDAYKVTISMDDGSYQSMIVNTNTSFRVGDRVRIRNGILQRY</sequence>
<dbReference type="PANTHER" id="PTHR35603">
    <property type="match status" value="1"/>
</dbReference>
<dbReference type="PANTHER" id="PTHR35603:SF2">
    <property type="entry name" value="OUTER MEMBRANE LIPOPROTEIN"/>
    <property type="match status" value="1"/>
</dbReference>
<proteinExistence type="predicted"/>
<evidence type="ECO:0000256" key="3">
    <source>
        <dbReference type="SAM" id="SignalP"/>
    </source>
</evidence>
<dbReference type="Proteomes" id="UP000648984">
    <property type="component" value="Unassembled WGS sequence"/>
</dbReference>
<evidence type="ECO:0000256" key="2">
    <source>
        <dbReference type="ARBA" id="ARBA00023136"/>
    </source>
</evidence>
<evidence type="ECO:0000313" key="5">
    <source>
        <dbReference type="EMBL" id="NMG73976.1"/>
    </source>
</evidence>
<evidence type="ECO:0000256" key="1">
    <source>
        <dbReference type="ARBA" id="ARBA00004370"/>
    </source>
</evidence>
<gene>
    <name evidence="5" type="ORF">GPA25_04315</name>
</gene>
<dbReference type="RefSeq" id="WP_169259134.1">
    <property type="nucleotide sequence ID" value="NZ_WTVQ01000005.1"/>
</dbReference>
<dbReference type="EMBL" id="WTVQ01000005">
    <property type="protein sequence ID" value="NMG73976.1"/>
    <property type="molecule type" value="Genomic_DNA"/>
</dbReference>